<protein>
    <submittedName>
        <fullName evidence="2">Uncharacterized protein</fullName>
    </submittedName>
</protein>
<reference evidence="2 3" key="1">
    <citation type="submission" date="2018-06" db="EMBL/GenBank/DDBJ databases">
        <authorList>
            <consortium name="Pathogen Informatics"/>
            <person name="Doyle S."/>
        </authorList>
    </citation>
    <scope>NUCLEOTIDE SEQUENCE [LARGE SCALE GENOMIC DNA]</scope>
    <source>
        <strain evidence="2 3">NCTC9962</strain>
    </source>
</reference>
<sequence length="130" mass="14412">MLLADILCLNFLAAYARPEVEKYYPEKSSDRLLTQVPLLTLIIYRDALRRGEGKFRCIHSPILLGFQLITAALIVLLHRAKLMDCAITSHVNGELLQIAIAGFRRQDKVIAILFDIVLLPVAGLVAGQSA</sequence>
<evidence type="ECO:0000313" key="2">
    <source>
        <dbReference type="EMBL" id="STL36114.1"/>
    </source>
</evidence>
<proteinExistence type="predicted"/>
<dbReference type="EMBL" id="UGED01000006">
    <property type="protein sequence ID" value="STL36114.1"/>
    <property type="molecule type" value="Genomic_DNA"/>
</dbReference>
<organism evidence="2 3">
    <name type="scientific">Escherichia coli</name>
    <dbReference type="NCBI Taxonomy" id="562"/>
    <lineage>
        <taxon>Bacteria</taxon>
        <taxon>Pseudomonadati</taxon>
        <taxon>Pseudomonadota</taxon>
        <taxon>Gammaproteobacteria</taxon>
        <taxon>Enterobacterales</taxon>
        <taxon>Enterobacteriaceae</taxon>
        <taxon>Escherichia</taxon>
    </lineage>
</organism>
<keyword evidence="1" id="KW-0812">Transmembrane</keyword>
<name>A0A377AVT6_ECOLX</name>
<evidence type="ECO:0000256" key="1">
    <source>
        <dbReference type="SAM" id="Phobius"/>
    </source>
</evidence>
<feature type="transmembrane region" description="Helical" evidence="1">
    <location>
        <begin position="109"/>
        <end position="127"/>
    </location>
</feature>
<dbReference type="AlphaFoldDB" id="A0A377AVT6"/>
<evidence type="ECO:0000313" key="3">
    <source>
        <dbReference type="Proteomes" id="UP000254052"/>
    </source>
</evidence>
<feature type="transmembrane region" description="Helical" evidence="1">
    <location>
        <begin position="58"/>
        <end position="77"/>
    </location>
</feature>
<gene>
    <name evidence="2" type="ORF">NCTC9962_02166</name>
</gene>
<keyword evidence="1" id="KW-1133">Transmembrane helix</keyword>
<accession>A0A377AVT6</accession>
<keyword evidence="1" id="KW-0472">Membrane</keyword>
<dbReference type="Proteomes" id="UP000254052">
    <property type="component" value="Unassembled WGS sequence"/>
</dbReference>